<reference evidence="2 3" key="1">
    <citation type="submission" date="2024-04" db="EMBL/GenBank/DDBJ databases">
        <authorList>
            <consortium name="Genoscope - CEA"/>
            <person name="William W."/>
        </authorList>
    </citation>
    <scope>NUCLEOTIDE SEQUENCE [LARGE SCALE GENOMIC DNA]</scope>
</reference>
<gene>
    <name evidence="2" type="ORF">GSLYS_00020389001</name>
</gene>
<dbReference type="Pfam" id="PF17517">
    <property type="entry name" value="IgGFc_binding"/>
    <property type="match status" value="1"/>
</dbReference>
<keyword evidence="3" id="KW-1185">Reference proteome</keyword>
<comment type="caution">
    <text evidence="2">The sequence shown here is derived from an EMBL/GenBank/DDBJ whole genome shotgun (WGS) entry which is preliminary data.</text>
</comment>
<organism evidence="2 3">
    <name type="scientific">Lymnaea stagnalis</name>
    <name type="common">Great pond snail</name>
    <name type="synonym">Helix stagnalis</name>
    <dbReference type="NCBI Taxonomy" id="6523"/>
    <lineage>
        <taxon>Eukaryota</taxon>
        <taxon>Metazoa</taxon>
        <taxon>Spiralia</taxon>
        <taxon>Lophotrochozoa</taxon>
        <taxon>Mollusca</taxon>
        <taxon>Gastropoda</taxon>
        <taxon>Heterobranchia</taxon>
        <taxon>Euthyneura</taxon>
        <taxon>Panpulmonata</taxon>
        <taxon>Hygrophila</taxon>
        <taxon>Lymnaeoidea</taxon>
        <taxon>Lymnaeidae</taxon>
        <taxon>Lymnaea</taxon>
    </lineage>
</organism>
<name>A0AAV2IMT9_LYMST</name>
<dbReference type="Proteomes" id="UP001497497">
    <property type="component" value="Unassembled WGS sequence"/>
</dbReference>
<feature type="domain" description="IgGFc-binding protein N-terminal" evidence="1">
    <location>
        <begin position="9"/>
        <end position="100"/>
    </location>
</feature>
<feature type="non-terminal residue" evidence="2">
    <location>
        <position position="111"/>
    </location>
</feature>
<evidence type="ECO:0000313" key="3">
    <source>
        <dbReference type="Proteomes" id="UP001497497"/>
    </source>
</evidence>
<sequence length="111" mass="12419">MTWMPDFSSTIEATKPVGVINGNCRTYAVAPVCLLKVTGPMWRRVAVDTVAEMILAQEFWGTDFIAMMVPARPHQGYLQMVSDVADTRVTIALNATERTVLKLNGTEKYYF</sequence>
<dbReference type="EMBL" id="CAXITT010000894">
    <property type="protein sequence ID" value="CAL1547034.1"/>
    <property type="molecule type" value="Genomic_DNA"/>
</dbReference>
<evidence type="ECO:0000259" key="1">
    <source>
        <dbReference type="Pfam" id="PF17517"/>
    </source>
</evidence>
<dbReference type="AlphaFoldDB" id="A0AAV2IMT9"/>
<dbReference type="InterPro" id="IPR035234">
    <property type="entry name" value="IgGFc-bd_N"/>
</dbReference>
<accession>A0AAV2IMT9</accession>
<proteinExistence type="predicted"/>
<evidence type="ECO:0000313" key="2">
    <source>
        <dbReference type="EMBL" id="CAL1547034.1"/>
    </source>
</evidence>
<protein>
    <recommendedName>
        <fullName evidence="1">IgGFc-binding protein N-terminal domain-containing protein</fullName>
    </recommendedName>
</protein>